<feature type="transmembrane region" description="Helical" evidence="5">
    <location>
        <begin position="206"/>
        <end position="227"/>
    </location>
</feature>
<dbReference type="GO" id="GO:0005886">
    <property type="term" value="C:plasma membrane"/>
    <property type="evidence" value="ECO:0007669"/>
    <property type="project" value="TreeGrafter"/>
</dbReference>
<dbReference type="PANTHER" id="PTHR23508">
    <property type="entry name" value="CARBOXYLIC ACID TRANSPORTER PROTEIN HOMOLOG"/>
    <property type="match status" value="1"/>
</dbReference>
<reference evidence="7" key="1">
    <citation type="submission" date="2020-05" db="EMBL/GenBank/DDBJ databases">
        <authorList>
            <person name="Chiriac C."/>
            <person name="Salcher M."/>
            <person name="Ghai R."/>
            <person name="Kavagutti S V."/>
        </authorList>
    </citation>
    <scope>NUCLEOTIDE SEQUENCE</scope>
</reference>
<feature type="transmembrane region" description="Helical" evidence="5">
    <location>
        <begin position="332"/>
        <end position="351"/>
    </location>
</feature>
<feature type="transmembrane region" description="Helical" evidence="5">
    <location>
        <begin position="233"/>
        <end position="250"/>
    </location>
</feature>
<feature type="transmembrane region" description="Helical" evidence="5">
    <location>
        <begin position="363"/>
        <end position="385"/>
    </location>
</feature>
<dbReference type="InterPro" id="IPR036259">
    <property type="entry name" value="MFS_trans_sf"/>
</dbReference>
<dbReference type="Pfam" id="PF07690">
    <property type="entry name" value="MFS_1"/>
    <property type="match status" value="1"/>
</dbReference>
<dbReference type="SUPFAM" id="SSF103473">
    <property type="entry name" value="MFS general substrate transporter"/>
    <property type="match status" value="1"/>
</dbReference>
<name>A0A6J7Q357_9ZZZZ</name>
<feature type="transmembrane region" description="Helical" evidence="5">
    <location>
        <begin position="397"/>
        <end position="416"/>
    </location>
</feature>
<evidence type="ECO:0000256" key="5">
    <source>
        <dbReference type="SAM" id="Phobius"/>
    </source>
</evidence>
<feature type="transmembrane region" description="Helical" evidence="5">
    <location>
        <begin position="422"/>
        <end position="442"/>
    </location>
</feature>
<feature type="transmembrane region" description="Helical" evidence="5">
    <location>
        <begin position="454"/>
        <end position="478"/>
    </location>
</feature>
<dbReference type="InterPro" id="IPR020846">
    <property type="entry name" value="MFS_dom"/>
</dbReference>
<dbReference type="InterPro" id="IPR005829">
    <property type="entry name" value="Sugar_transporter_CS"/>
</dbReference>
<protein>
    <submittedName>
        <fullName evidence="7">Unannotated protein</fullName>
    </submittedName>
</protein>
<evidence type="ECO:0000256" key="4">
    <source>
        <dbReference type="ARBA" id="ARBA00023136"/>
    </source>
</evidence>
<feature type="transmembrane region" description="Helical" evidence="5">
    <location>
        <begin position="484"/>
        <end position="503"/>
    </location>
</feature>
<dbReference type="InterPro" id="IPR011701">
    <property type="entry name" value="MFS"/>
</dbReference>
<evidence type="ECO:0000259" key="6">
    <source>
        <dbReference type="PROSITE" id="PS50850"/>
    </source>
</evidence>
<feature type="domain" description="Major facilitator superfamily (MFS) profile" evidence="6">
    <location>
        <begin position="138"/>
        <end position="510"/>
    </location>
</feature>
<dbReference type="CDD" id="cd06174">
    <property type="entry name" value="MFS"/>
    <property type="match status" value="1"/>
</dbReference>
<dbReference type="Gene3D" id="1.20.1250.20">
    <property type="entry name" value="MFS general substrate transporter like domains"/>
    <property type="match status" value="2"/>
</dbReference>
<gene>
    <name evidence="7" type="ORF">UFOPK3954_02187</name>
</gene>
<dbReference type="AlphaFoldDB" id="A0A6J7Q357"/>
<comment type="subcellular location">
    <subcellularLocation>
        <location evidence="1">Membrane</location>
        <topology evidence="1">Multi-pass membrane protein</topology>
    </subcellularLocation>
</comment>
<feature type="transmembrane region" description="Helical" evidence="5">
    <location>
        <begin position="136"/>
        <end position="156"/>
    </location>
</feature>
<evidence type="ECO:0000256" key="2">
    <source>
        <dbReference type="ARBA" id="ARBA00022692"/>
    </source>
</evidence>
<dbReference type="PROSITE" id="PS50850">
    <property type="entry name" value="MFS"/>
    <property type="match status" value="1"/>
</dbReference>
<dbReference type="PANTHER" id="PTHR23508:SF10">
    <property type="entry name" value="CARBOXYLIC ACID TRANSPORTER PROTEIN HOMOLOG"/>
    <property type="match status" value="1"/>
</dbReference>
<evidence type="ECO:0000313" key="7">
    <source>
        <dbReference type="EMBL" id="CAB5008654.1"/>
    </source>
</evidence>
<accession>A0A6J7Q357</accession>
<evidence type="ECO:0000256" key="3">
    <source>
        <dbReference type="ARBA" id="ARBA00022989"/>
    </source>
</evidence>
<proteinExistence type="predicted"/>
<organism evidence="7">
    <name type="scientific">freshwater metagenome</name>
    <dbReference type="NCBI Taxonomy" id="449393"/>
    <lineage>
        <taxon>unclassified sequences</taxon>
        <taxon>metagenomes</taxon>
        <taxon>ecological metagenomes</taxon>
    </lineage>
</organism>
<keyword evidence="4 5" id="KW-0472">Membrane</keyword>
<feature type="transmembrane region" description="Helical" evidence="5">
    <location>
        <begin position="259"/>
        <end position="280"/>
    </location>
</feature>
<sequence length="538" mass="57424">MYPGERDICDESVTTGPEYALPVRSRAGRPLVQHLSPGSTGLEQALEPRDDLLLERETERGVFVQTHGPFVHYQRTVTLGGEGATQVIQYRLRLPWFGWLYGPLVRRALKHRPTADRPAGLQPWWAPGDRLDQRQVLVLGLLAAASMCSTFTNTIFTQFAHKATDAFGVGSTGQGVAGAIVRAGVVIVLPFAFRADHIGRRRVMRWLVVAAPVVCSLGALAPNFPILVVTQTIGRPLGLALDLLIAVVAAEEVPRNSRAYVVSVIAMAGGIGAGLCVWMLPLAGLGTWGWRVPFAATLIWLAVAVSIRRHLPETVRFVAVHAEAPRLRTPRLSTISLIAFLTNLFLAPASFFQNRFLEQARGYSNLGVTLFTVFTAMPSGIGLLIGGALADRHGRRGIGAAGILVGSLLIQSSFMIAGAPMWGTAILGGICLGIAVPALMVYRTELFPTGNRGRAGGIVTTSSLLGGSIGLVVTGQFLDRGHSYGSVLGVLSLTQIIVALLIIRRLPESAHRELEDLNPEDLNPIRLAPGGAAGPVTG</sequence>
<dbReference type="GO" id="GO:0046943">
    <property type="term" value="F:carboxylic acid transmembrane transporter activity"/>
    <property type="evidence" value="ECO:0007669"/>
    <property type="project" value="TreeGrafter"/>
</dbReference>
<dbReference type="EMBL" id="CAFBON010000305">
    <property type="protein sequence ID" value="CAB5008654.1"/>
    <property type="molecule type" value="Genomic_DNA"/>
</dbReference>
<feature type="transmembrane region" description="Helical" evidence="5">
    <location>
        <begin position="292"/>
        <end position="311"/>
    </location>
</feature>
<keyword evidence="3 5" id="KW-1133">Transmembrane helix</keyword>
<feature type="transmembrane region" description="Helical" evidence="5">
    <location>
        <begin position="176"/>
        <end position="194"/>
    </location>
</feature>
<keyword evidence="2 5" id="KW-0812">Transmembrane</keyword>
<dbReference type="PROSITE" id="PS00217">
    <property type="entry name" value="SUGAR_TRANSPORT_2"/>
    <property type="match status" value="1"/>
</dbReference>
<evidence type="ECO:0000256" key="1">
    <source>
        <dbReference type="ARBA" id="ARBA00004141"/>
    </source>
</evidence>